<dbReference type="PANTHER" id="PTHR24567:SF75">
    <property type="entry name" value="FUMARATE AND NITRATE REDUCTION REGULATORY PROTEIN"/>
    <property type="match status" value="1"/>
</dbReference>
<dbReference type="SUPFAM" id="SSF46785">
    <property type="entry name" value="Winged helix' DNA-binding domain"/>
    <property type="match status" value="1"/>
</dbReference>
<accession>A0A2N7TWX8</accession>
<dbReference type="PANTHER" id="PTHR24567">
    <property type="entry name" value="CRP FAMILY TRANSCRIPTIONAL REGULATORY PROTEIN"/>
    <property type="match status" value="1"/>
</dbReference>
<dbReference type="GO" id="GO:0005829">
    <property type="term" value="C:cytosol"/>
    <property type="evidence" value="ECO:0007669"/>
    <property type="project" value="TreeGrafter"/>
</dbReference>
<dbReference type="InterPro" id="IPR014710">
    <property type="entry name" value="RmlC-like_jellyroll"/>
</dbReference>
<name>A0A2N7TWX8_9GAMM</name>
<dbReference type="InterPro" id="IPR036390">
    <property type="entry name" value="WH_DNA-bd_sf"/>
</dbReference>
<comment type="caution">
    <text evidence="5">The sequence shown here is derived from an EMBL/GenBank/DDBJ whole genome shotgun (WGS) entry which is preliminary data.</text>
</comment>
<evidence type="ECO:0000313" key="5">
    <source>
        <dbReference type="EMBL" id="PMR72665.1"/>
    </source>
</evidence>
<evidence type="ECO:0000313" key="6">
    <source>
        <dbReference type="Proteomes" id="UP000235803"/>
    </source>
</evidence>
<keyword evidence="3" id="KW-0804">Transcription</keyword>
<reference evidence="5 6" key="1">
    <citation type="submission" date="2018-01" db="EMBL/GenBank/DDBJ databases">
        <title>Halomonas endophytica sp. nov., isolated from storage liquid in the stems of Populus euphratica.</title>
        <authorList>
            <person name="Chen C."/>
        </authorList>
    </citation>
    <scope>NUCLEOTIDE SEQUENCE [LARGE SCALE GENOMIC DNA]</scope>
    <source>
        <strain evidence="5 6">MC28</strain>
    </source>
</reference>
<evidence type="ECO:0000259" key="4">
    <source>
        <dbReference type="PROSITE" id="PS51063"/>
    </source>
</evidence>
<keyword evidence="6" id="KW-1185">Reference proteome</keyword>
<dbReference type="Pfam" id="PF13545">
    <property type="entry name" value="HTH_Crp_2"/>
    <property type="match status" value="1"/>
</dbReference>
<dbReference type="GO" id="GO:0003700">
    <property type="term" value="F:DNA-binding transcription factor activity"/>
    <property type="evidence" value="ECO:0007669"/>
    <property type="project" value="TreeGrafter"/>
</dbReference>
<dbReference type="Gene3D" id="2.60.120.10">
    <property type="entry name" value="Jelly Rolls"/>
    <property type="match status" value="1"/>
</dbReference>
<organism evidence="5 6">
    <name type="scientific">Billgrantia endophytica</name>
    <dbReference type="NCBI Taxonomy" id="2033802"/>
    <lineage>
        <taxon>Bacteria</taxon>
        <taxon>Pseudomonadati</taxon>
        <taxon>Pseudomonadota</taxon>
        <taxon>Gammaproteobacteria</taxon>
        <taxon>Oceanospirillales</taxon>
        <taxon>Halomonadaceae</taxon>
        <taxon>Billgrantia</taxon>
    </lineage>
</organism>
<dbReference type="SMART" id="SM00419">
    <property type="entry name" value="HTH_CRP"/>
    <property type="match status" value="1"/>
</dbReference>
<dbReference type="Proteomes" id="UP000235803">
    <property type="component" value="Unassembled WGS sequence"/>
</dbReference>
<dbReference type="GO" id="GO:0003677">
    <property type="term" value="F:DNA binding"/>
    <property type="evidence" value="ECO:0007669"/>
    <property type="project" value="UniProtKB-KW"/>
</dbReference>
<dbReference type="CDD" id="cd00092">
    <property type="entry name" value="HTH_CRP"/>
    <property type="match status" value="1"/>
</dbReference>
<dbReference type="InterPro" id="IPR018490">
    <property type="entry name" value="cNMP-bd_dom_sf"/>
</dbReference>
<dbReference type="InterPro" id="IPR050397">
    <property type="entry name" value="Env_Response_Regulators"/>
</dbReference>
<dbReference type="OrthoDB" id="7643467at2"/>
<evidence type="ECO:0000256" key="3">
    <source>
        <dbReference type="ARBA" id="ARBA00023163"/>
    </source>
</evidence>
<dbReference type="AlphaFoldDB" id="A0A2N7TWX8"/>
<dbReference type="CDD" id="cd00038">
    <property type="entry name" value="CAP_ED"/>
    <property type="match status" value="1"/>
</dbReference>
<gene>
    <name evidence="5" type="ORF">C1H69_20700</name>
</gene>
<proteinExistence type="predicted"/>
<dbReference type="InterPro" id="IPR012318">
    <property type="entry name" value="HTH_CRP"/>
</dbReference>
<dbReference type="RefSeq" id="WP_102655284.1">
    <property type="nucleotide sequence ID" value="NZ_PNRF01000043.1"/>
</dbReference>
<sequence>MAFKSRMLRKASQDGVDCRTCHLGSLCLPKELSRDEVAEFNGLMCPRPTLGKQERLAVQGTPFASLFAVRSGSLKQVTTTESNERLVTAFFLPGELVGLDAIAAGAYQGTIVALESTSVCELPYSPLDDLCGRVPSLRRQLQQTLSQEIHGERFKLHRLLHRTAEVRLACFLLAISDRFRLRGYSPHTFHLAMSRADIGSYLGLTPETVGRTLLAYQRQALLAIQGREFQLLDLGRMNRLAEANGRRYRKV</sequence>
<dbReference type="EMBL" id="PNRF01000043">
    <property type="protein sequence ID" value="PMR72665.1"/>
    <property type="molecule type" value="Genomic_DNA"/>
</dbReference>
<keyword evidence="2" id="KW-0238">DNA-binding</keyword>
<dbReference type="PROSITE" id="PS51063">
    <property type="entry name" value="HTH_CRP_2"/>
    <property type="match status" value="1"/>
</dbReference>
<dbReference type="InterPro" id="IPR036388">
    <property type="entry name" value="WH-like_DNA-bd_sf"/>
</dbReference>
<dbReference type="PRINTS" id="PR00034">
    <property type="entry name" value="HTHCRP"/>
</dbReference>
<dbReference type="FunFam" id="1.10.10.10:FF:000028">
    <property type="entry name" value="Fumarate/nitrate reduction transcriptional regulator Fnr"/>
    <property type="match status" value="1"/>
</dbReference>
<keyword evidence="1" id="KW-0805">Transcription regulation</keyword>
<dbReference type="SMART" id="SM00100">
    <property type="entry name" value="cNMP"/>
    <property type="match status" value="1"/>
</dbReference>
<dbReference type="Gene3D" id="1.10.10.10">
    <property type="entry name" value="Winged helix-like DNA-binding domain superfamily/Winged helix DNA-binding domain"/>
    <property type="match status" value="1"/>
</dbReference>
<evidence type="ECO:0000256" key="1">
    <source>
        <dbReference type="ARBA" id="ARBA00023015"/>
    </source>
</evidence>
<feature type="domain" description="HTH crp-type" evidence="4">
    <location>
        <begin position="162"/>
        <end position="235"/>
    </location>
</feature>
<evidence type="ECO:0000256" key="2">
    <source>
        <dbReference type="ARBA" id="ARBA00023125"/>
    </source>
</evidence>
<protein>
    <submittedName>
        <fullName evidence="5">Crp/Fnr family transcriptional regulator</fullName>
    </submittedName>
</protein>
<dbReference type="Pfam" id="PF00027">
    <property type="entry name" value="cNMP_binding"/>
    <property type="match status" value="1"/>
</dbReference>
<dbReference type="InterPro" id="IPR000595">
    <property type="entry name" value="cNMP-bd_dom"/>
</dbReference>
<dbReference type="SUPFAM" id="SSF51206">
    <property type="entry name" value="cAMP-binding domain-like"/>
    <property type="match status" value="1"/>
</dbReference>